<comment type="caution">
    <text evidence="2">The sequence shown here is derived from an EMBL/GenBank/DDBJ whole genome shotgun (WGS) entry which is preliminary data.</text>
</comment>
<dbReference type="RefSeq" id="XP_040657740.1">
    <property type="nucleotide sequence ID" value="XM_040802707.1"/>
</dbReference>
<organism evidence="2 3">
    <name type="scientific">Drechmeria coniospora</name>
    <name type="common">Nematophagous fungus</name>
    <name type="synonym">Meria coniospora</name>
    <dbReference type="NCBI Taxonomy" id="98403"/>
    <lineage>
        <taxon>Eukaryota</taxon>
        <taxon>Fungi</taxon>
        <taxon>Dikarya</taxon>
        <taxon>Ascomycota</taxon>
        <taxon>Pezizomycotina</taxon>
        <taxon>Sordariomycetes</taxon>
        <taxon>Hypocreomycetidae</taxon>
        <taxon>Hypocreales</taxon>
        <taxon>Ophiocordycipitaceae</taxon>
        <taxon>Drechmeria</taxon>
    </lineage>
</organism>
<protein>
    <recommendedName>
        <fullName evidence="4">Protein prenyltransferase</fullName>
    </recommendedName>
</protein>
<dbReference type="PANTHER" id="PTHR11129">
    <property type="entry name" value="PROTEIN FARNESYLTRANSFERASE ALPHA SUBUNIT/RAB GERANYLGERANYL TRANSFERASE ALPHA SUBUNIT"/>
    <property type="match status" value="1"/>
</dbReference>
<evidence type="ECO:0000256" key="1">
    <source>
        <dbReference type="SAM" id="MobiDB-lite"/>
    </source>
</evidence>
<dbReference type="InParanoid" id="A0A151GMT6"/>
<dbReference type="Gene3D" id="1.25.40.120">
    <property type="entry name" value="Protein prenylyltransferase"/>
    <property type="match status" value="1"/>
</dbReference>
<dbReference type="Proteomes" id="UP000076580">
    <property type="component" value="Chromosome 02"/>
</dbReference>
<evidence type="ECO:0000313" key="2">
    <source>
        <dbReference type="EMBL" id="KYK58388.1"/>
    </source>
</evidence>
<evidence type="ECO:0008006" key="4">
    <source>
        <dbReference type="Google" id="ProtNLM"/>
    </source>
</evidence>
<name>A0A151GMT6_DRECN</name>
<dbReference type="AlphaFoldDB" id="A0A151GMT6"/>
<keyword evidence="3" id="KW-1185">Reference proteome</keyword>
<dbReference type="GO" id="GO:0005737">
    <property type="term" value="C:cytoplasm"/>
    <property type="evidence" value="ECO:0007669"/>
    <property type="project" value="TreeGrafter"/>
</dbReference>
<accession>A0A151GMT6</accession>
<proteinExistence type="predicted"/>
<sequence length="372" mass="42285">MLDGGWIGTGTHRLDHQSTTTSTSCSAIHVRLRPAREMSRALDEKTKEAIKHGDHAKVFDDIATALSPSTNTLLEIELLGQSHQLAPDVALLQDGSCIAIPKIRLVQAFVFARRAFTDHVRGDKECSDERLRKATAIMLLMDPEHLTAANTRKRLLMNSPASARETAEILRKEKLFVDSLLTSRLHRHTKSPVLWNHRRWLMGRFGTCAVTFDAAKDLRSVVLVSAERHGRNYYAWSHGRQLVSLHPHDASTALLDEVKKWCFGHHDDVSGWMFALFLLRRFPEEAASLFDETLRLAETFHWRNESVWYFLRNLLMSGLVEGAAEKRFRSVREGLQQDARDRNAKGKVLEQALHWITSYPAELVVPRQDAEG</sequence>
<evidence type="ECO:0000313" key="3">
    <source>
        <dbReference type="Proteomes" id="UP000076580"/>
    </source>
</evidence>
<reference evidence="2 3" key="1">
    <citation type="journal article" date="2016" name="Sci. Rep.">
        <title>Insights into Adaptations to a Near-Obligate Nematode Endoparasitic Lifestyle from the Finished Genome of Drechmeria coniospora.</title>
        <authorList>
            <person name="Zhang L."/>
            <person name="Zhou Z."/>
            <person name="Guo Q."/>
            <person name="Fokkens L."/>
            <person name="Miskei M."/>
            <person name="Pocsi I."/>
            <person name="Zhang W."/>
            <person name="Chen M."/>
            <person name="Wang L."/>
            <person name="Sun Y."/>
            <person name="Donzelli B.G."/>
            <person name="Gibson D.M."/>
            <person name="Nelson D.R."/>
            <person name="Luo J.G."/>
            <person name="Rep M."/>
            <person name="Liu H."/>
            <person name="Yang S."/>
            <person name="Wang J."/>
            <person name="Krasnoff S.B."/>
            <person name="Xu Y."/>
            <person name="Molnar I."/>
            <person name="Lin M."/>
        </authorList>
    </citation>
    <scope>NUCLEOTIDE SEQUENCE [LARGE SCALE GENOMIC DNA]</scope>
    <source>
        <strain evidence="2 3">ARSEF 6962</strain>
    </source>
</reference>
<dbReference type="EMBL" id="LAYC01000002">
    <property type="protein sequence ID" value="KYK58388.1"/>
    <property type="molecule type" value="Genomic_DNA"/>
</dbReference>
<feature type="region of interest" description="Disordered" evidence="1">
    <location>
        <begin position="1"/>
        <end position="20"/>
    </location>
</feature>
<dbReference type="GeneID" id="63718045"/>
<dbReference type="SUPFAM" id="SSF48439">
    <property type="entry name" value="Protein prenylyltransferase"/>
    <property type="match status" value="1"/>
</dbReference>
<gene>
    <name evidence="2" type="ORF">DCS_05402</name>
</gene>
<dbReference type="PANTHER" id="PTHR11129:SF3">
    <property type="entry name" value="PROTEIN PRENYLTRANSFERASE ALPHA SUBUNIT REPEAT-CONTAINING PROTEIN 1"/>
    <property type="match status" value="1"/>
</dbReference>